<gene>
    <name evidence="3" type="ORF">JEU22_14690</name>
</gene>
<dbReference type="Proteomes" id="UP000637061">
    <property type="component" value="Unassembled WGS sequence"/>
</dbReference>
<protein>
    <submittedName>
        <fullName evidence="3">PspA/IM30 family protein</fullName>
    </submittedName>
</protein>
<comment type="similarity">
    <text evidence="1">Belongs to the PspA/Vipp/IM30 family.</text>
</comment>
<evidence type="ECO:0000256" key="2">
    <source>
        <dbReference type="SAM" id="Coils"/>
    </source>
</evidence>
<evidence type="ECO:0000313" key="3">
    <source>
        <dbReference type="EMBL" id="MBI6885160.1"/>
    </source>
</evidence>
<reference evidence="3" key="1">
    <citation type="submission" date="2020-12" db="EMBL/GenBank/DDBJ databases">
        <title>Enhanced detection system for hospital associated transmission using whole genome sequencing surveillance.</title>
        <authorList>
            <person name="Harrison L.H."/>
            <person name="Van Tyne D."/>
            <person name="Marsh J.W."/>
            <person name="Griffith M.P."/>
            <person name="Snyder D.J."/>
            <person name="Cooper V.S."/>
            <person name="Mustapha M."/>
        </authorList>
    </citation>
    <scope>NUCLEOTIDE SEQUENCE</scope>
    <source>
        <strain evidence="3">PSB00042</strain>
    </source>
</reference>
<dbReference type="Pfam" id="PF04012">
    <property type="entry name" value="PspA_IM30"/>
    <property type="match status" value="1"/>
</dbReference>
<dbReference type="AlphaFoldDB" id="A0A8I1JM62"/>
<evidence type="ECO:0000313" key="4">
    <source>
        <dbReference type="Proteomes" id="UP000637061"/>
    </source>
</evidence>
<dbReference type="PANTHER" id="PTHR31088:SF9">
    <property type="entry name" value="PHAGE SHOCK PROTEIN A"/>
    <property type="match status" value="1"/>
</dbReference>
<sequence length="233" mass="25239">MSAKPSVWKKLFTALRGGANEVGEALVDVNAMRILDQEIRDASADQEKAKEALTGILAKKKLQQDSIDRLNADIADLSAKALKADQAGKKELALEIAQAVGAKAQQRDAEQKMLDQYSTFAEKQKGIVTQTEGRINQARQQAELAKARSQIQSAQQNVLSASGATSGGLNNAMDSLERIRNQQNEIDARMAAREELENETSGQSLENKMKEAGLVDDQYSAANILAGLQKKDA</sequence>
<proteinExistence type="inferred from homology"/>
<feature type="coiled-coil region" evidence="2">
    <location>
        <begin position="128"/>
        <end position="199"/>
    </location>
</feature>
<evidence type="ECO:0000256" key="1">
    <source>
        <dbReference type="ARBA" id="ARBA00043985"/>
    </source>
</evidence>
<keyword evidence="2" id="KW-0175">Coiled coil</keyword>
<dbReference type="RefSeq" id="WP_198747562.1">
    <property type="nucleotide sequence ID" value="NZ_JAEHTE010000015.1"/>
</dbReference>
<accession>A0A8I1JM62</accession>
<dbReference type="EMBL" id="JAEHTE010000015">
    <property type="protein sequence ID" value="MBI6885160.1"/>
    <property type="molecule type" value="Genomic_DNA"/>
</dbReference>
<feature type="coiled-coil region" evidence="2">
    <location>
        <begin position="32"/>
        <end position="87"/>
    </location>
</feature>
<organism evidence="3 4">
    <name type="scientific">Pseudomonas putida</name>
    <name type="common">Arthrobacter siderocapsulatus</name>
    <dbReference type="NCBI Taxonomy" id="303"/>
    <lineage>
        <taxon>Bacteria</taxon>
        <taxon>Pseudomonadati</taxon>
        <taxon>Pseudomonadota</taxon>
        <taxon>Gammaproteobacteria</taxon>
        <taxon>Pseudomonadales</taxon>
        <taxon>Pseudomonadaceae</taxon>
        <taxon>Pseudomonas</taxon>
    </lineage>
</organism>
<comment type="caution">
    <text evidence="3">The sequence shown here is derived from an EMBL/GenBank/DDBJ whole genome shotgun (WGS) entry which is preliminary data.</text>
</comment>
<dbReference type="InterPro" id="IPR007157">
    <property type="entry name" value="PspA_VIPP1"/>
</dbReference>
<dbReference type="PANTHER" id="PTHR31088">
    <property type="entry name" value="MEMBRANE-ASSOCIATED PROTEIN VIPP1, CHLOROPLASTIC"/>
    <property type="match status" value="1"/>
</dbReference>
<name>A0A8I1JM62_PSEPU</name>